<comment type="subcellular location">
    <subcellularLocation>
        <location evidence="1">Endoplasmic reticulum membrane</location>
        <topology evidence="1">Single-pass type I membrane protein</topology>
    </subcellularLocation>
</comment>
<evidence type="ECO:0000256" key="11">
    <source>
        <dbReference type="SAM" id="Phobius"/>
    </source>
</evidence>
<dbReference type="InterPro" id="IPR058545">
    <property type="entry name" value="Beta-prop_EMC1_1st"/>
</dbReference>
<dbReference type="Proteomes" id="UP000605846">
    <property type="component" value="Unassembled WGS sequence"/>
</dbReference>
<keyword evidence="9 11" id="KW-0472">Membrane</keyword>
<name>A0A8H7BTQ6_9FUNG</name>
<reference evidence="15" key="1">
    <citation type="submission" date="2020-01" db="EMBL/GenBank/DDBJ databases">
        <title>Genome Sequencing of Three Apophysomyces-Like Fungal Strains Confirms a Novel Fungal Genus in the Mucoromycota with divergent Burkholderia-like Endosymbiotic Bacteria.</title>
        <authorList>
            <person name="Stajich J.E."/>
            <person name="Macias A.M."/>
            <person name="Carter-House D."/>
            <person name="Lovett B."/>
            <person name="Kasson L.R."/>
            <person name="Berry K."/>
            <person name="Grigoriev I."/>
            <person name="Chang Y."/>
            <person name="Spatafora J."/>
            <person name="Kasson M.T."/>
        </authorList>
    </citation>
    <scope>NUCLEOTIDE SEQUENCE</scope>
    <source>
        <strain evidence="15">NRRL A-21654</strain>
    </source>
</reference>
<feature type="domain" description="EMC1 first beta-propeller" evidence="14">
    <location>
        <begin position="29"/>
        <end position="394"/>
    </location>
</feature>
<dbReference type="Pfam" id="PF25293">
    <property type="entry name" value="Beta-prop_EMC1_N"/>
    <property type="match status" value="1"/>
</dbReference>
<evidence type="ECO:0000313" key="16">
    <source>
        <dbReference type="Proteomes" id="UP000605846"/>
    </source>
</evidence>
<evidence type="ECO:0000259" key="14">
    <source>
        <dbReference type="Pfam" id="PF25293"/>
    </source>
</evidence>
<keyword evidence="10" id="KW-0325">Glycoprotein</keyword>
<comment type="caution">
    <text evidence="15">The sequence shown here is derived from an EMBL/GenBank/DDBJ whole genome shotgun (WGS) entry which is preliminary data.</text>
</comment>
<evidence type="ECO:0000256" key="1">
    <source>
        <dbReference type="ARBA" id="ARBA00004115"/>
    </source>
</evidence>
<evidence type="ECO:0000256" key="3">
    <source>
        <dbReference type="ARBA" id="ARBA00011276"/>
    </source>
</evidence>
<dbReference type="InterPro" id="IPR026895">
    <property type="entry name" value="EMC1"/>
</dbReference>
<feature type="chain" id="PRO_5034856730" description="ER membrane protein complex subunit 1" evidence="12">
    <location>
        <begin position="30"/>
        <end position="972"/>
    </location>
</feature>
<keyword evidence="16" id="KW-1185">Reference proteome</keyword>
<evidence type="ECO:0000256" key="12">
    <source>
        <dbReference type="SAM" id="SignalP"/>
    </source>
</evidence>
<sequence>MDTTKYRRKACLLTLGLLYVFLCVTPVSAIYQSEAGVFDWHHSWVGKARQALLLNTTHLAVSTDRNVLASLEVETGTIAWRQLLDEPIVDMKVSDKGVLTVGGRVRLWDSKTGRLVWELASSSNASSAAWHNDGVLVADQAHITMTSIDGKELWKLENEGEPIAIYSQEDALYIINRQQNELQIKSVDDSGAIVKKISLPYRAVSDAITISNKYLIWIEDGSLKWNRIGTKKVLTKQITSMFDQSSLFKSAITESLRTVTAKAEFDTFFITSFVEIGEDAVAKTSAACRISDDGNQVVLIQDFGLKAGFDYVDSLDESIVRFARTSDSSLVVDLITSDATSTSGQVSIQHDFKLTGDIALAKLLHSSPFRTLIITTSGSMFMYDEENIVWSREEALAHTTASEFLDLPEKQLWTQMADELSESAEEQMIVHPLTRYVRRLKTHFAELRDLPSWISSRLASFSASQKQDIISLSDAQSCWKNSTAESEILYRDNFGLRKLLISVTSTGKIIAQDSASKGTIVWSRYFDNVEFKHVVVVRALAVKFPPLIVAIGEKIEDGYGTMHFYRLNALNGQDYISSIPNSDEFFEPQLVTESRISKVMRLPIEEPEERTHILALYEPSTTRVYIYPDTPSAREAFQRFRPQFYFVYQGKDGSFGGFQVKEGYRGSLTASSVWTLDLPAEETITAVSDRQPYEKVALLGRVLGNRNVLYKYLNPHLFAVATINASQQSLTIRLVDAVKGAILYETTHSNTDINNQVHIVQSENWVVYHYWSDDARSRGYQAVVLELFEGQNENERVVSTNFSSFANAGPYVRSSSFAFPHAVNTIGVTTTRNGISTRAILFGLPTHQIMAVNKRLLDPRRPTDKPSKDDQEEALIPYAPIADERRSFLTYSLEVIGIQHIITAPALLESTSLVFAYGLDTFFSKSSPSRQFDVLSEEFSKSQLLLTIAGLIGGILVAGPMVRRKRINALWM</sequence>
<evidence type="ECO:0000256" key="7">
    <source>
        <dbReference type="ARBA" id="ARBA00022824"/>
    </source>
</evidence>
<feature type="transmembrane region" description="Helical" evidence="11">
    <location>
        <begin position="944"/>
        <end position="962"/>
    </location>
</feature>
<evidence type="ECO:0000256" key="8">
    <source>
        <dbReference type="ARBA" id="ARBA00022989"/>
    </source>
</evidence>
<gene>
    <name evidence="15" type="ORF">EC973_003396</name>
</gene>
<keyword evidence="5 11" id="KW-0812">Transmembrane</keyword>
<evidence type="ECO:0000313" key="15">
    <source>
        <dbReference type="EMBL" id="KAF7729983.1"/>
    </source>
</evidence>
<proteinExistence type="inferred from homology"/>
<protein>
    <recommendedName>
        <fullName evidence="4">ER membrane protein complex subunit 1</fullName>
    </recommendedName>
</protein>
<accession>A0A8H7BTQ6</accession>
<organism evidence="15 16">
    <name type="scientific">Apophysomyces ossiformis</name>
    <dbReference type="NCBI Taxonomy" id="679940"/>
    <lineage>
        <taxon>Eukaryota</taxon>
        <taxon>Fungi</taxon>
        <taxon>Fungi incertae sedis</taxon>
        <taxon>Mucoromycota</taxon>
        <taxon>Mucoromycotina</taxon>
        <taxon>Mucoromycetes</taxon>
        <taxon>Mucorales</taxon>
        <taxon>Mucorineae</taxon>
        <taxon>Mucoraceae</taxon>
        <taxon>Apophysomyces</taxon>
    </lineage>
</organism>
<comment type="subunit">
    <text evidence="3">Component of the ER membrane protein complex (EMC).</text>
</comment>
<evidence type="ECO:0000256" key="10">
    <source>
        <dbReference type="ARBA" id="ARBA00023180"/>
    </source>
</evidence>
<dbReference type="PANTHER" id="PTHR21573">
    <property type="entry name" value="ER MEMBRANE PROTEIN COMPLEX SUBUNIT 1"/>
    <property type="match status" value="1"/>
</dbReference>
<dbReference type="SUPFAM" id="SSF50998">
    <property type="entry name" value="Quinoprotein alcohol dehydrogenase-like"/>
    <property type="match status" value="1"/>
</dbReference>
<dbReference type="InterPro" id="IPR011047">
    <property type="entry name" value="Quinoprotein_ADH-like_sf"/>
</dbReference>
<dbReference type="GO" id="GO:0072546">
    <property type="term" value="C:EMC complex"/>
    <property type="evidence" value="ECO:0007669"/>
    <property type="project" value="InterPro"/>
</dbReference>
<evidence type="ECO:0000256" key="6">
    <source>
        <dbReference type="ARBA" id="ARBA00022729"/>
    </source>
</evidence>
<comment type="similarity">
    <text evidence="2">Belongs to the EMC1 family.</text>
</comment>
<evidence type="ECO:0000259" key="13">
    <source>
        <dbReference type="Pfam" id="PF07774"/>
    </source>
</evidence>
<evidence type="ECO:0000256" key="2">
    <source>
        <dbReference type="ARBA" id="ARBA00007904"/>
    </source>
</evidence>
<dbReference type="InterPro" id="IPR011678">
    <property type="entry name" value="EMC1_C"/>
</dbReference>
<dbReference type="GO" id="GO:0034975">
    <property type="term" value="P:protein folding in endoplasmic reticulum"/>
    <property type="evidence" value="ECO:0007669"/>
    <property type="project" value="TreeGrafter"/>
</dbReference>
<dbReference type="Pfam" id="PF07774">
    <property type="entry name" value="EMC1_C"/>
    <property type="match status" value="1"/>
</dbReference>
<feature type="domain" description="ER membrane protein complex subunit 1 C-terminal" evidence="13">
    <location>
        <begin position="762"/>
        <end position="971"/>
    </location>
</feature>
<keyword evidence="8 11" id="KW-1133">Transmembrane helix</keyword>
<keyword evidence="7" id="KW-0256">Endoplasmic reticulum</keyword>
<evidence type="ECO:0000256" key="4">
    <source>
        <dbReference type="ARBA" id="ARBA00020824"/>
    </source>
</evidence>
<dbReference type="OrthoDB" id="28092at2759"/>
<dbReference type="EMBL" id="JABAYA010000020">
    <property type="protein sequence ID" value="KAF7729983.1"/>
    <property type="molecule type" value="Genomic_DNA"/>
</dbReference>
<keyword evidence="6 12" id="KW-0732">Signal</keyword>
<feature type="signal peptide" evidence="12">
    <location>
        <begin position="1"/>
        <end position="29"/>
    </location>
</feature>
<dbReference type="PANTHER" id="PTHR21573:SF0">
    <property type="entry name" value="ER MEMBRANE PROTEIN COMPLEX SUBUNIT 1"/>
    <property type="match status" value="1"/>
</dbReference>
<evidence type="ECO:0000256" key="5">
    <source>
        <dbReference type="ARBA" id="ARBA00022692"/>
    </source>
</evidence>
<dbReference type="AlphaFoldDB" id="A0A8H7BTQ6"/>
<evidence type="ECO:0000256" key="9">
    <source>
        <dbReference type="ARBA" id="ARBA00023136"/>
    </source>
</evidence>
<dbReference type="InterPro" id="IPR015943">
    <property type="entry name" value="WD40/YVTN_repeat-like_dom_sf"/>
</dbReference>
<dbReference type="Gene3D" id="2.130.10.10">
    <property type="entry name" value="YVTN repeat-like/Quinoprotein amine dehydrogenase"/>
    <property type="match status" value="1"/>
</dbReference>